<reference evidence="2" key="1">
    <citation type="submission" date="2022-11" db="UniProtKB">
        <authorList>
            <consortium name="WormBaseParasite"/>
        </authorList>
    </citation>
    <scope>IDENTIFICATION</scope>
</reference>
<accession>A0AC34QUP0</accession>
<name>A0AC34QUP0_9BILA</name>
<evidence type="ECO:0000313" key="2">
    <source>
        <dbReference type="WBParaSite" id="JU765_v2.g19587.t1"/>
    </source>
</evidence>
<sequence length="373" mass="42439">MYNCARCAINGGICSDHLATYARDVGAEAIYENLVQQANDENQQQFYVQQMQQLDINQQHDHSMAMNEESNGDYLPDVNPANAKATWMWELQCDTNLWDKSNGDVVKLTVLDNGLLDVQFKEDRTAIVNLLVDGAMDSFLLSNFADEKLQIVGSNHRPNILRAAHGSWSQFTTKCRDISFTGIMNISQIEQLMQCLRRGVDWRFTFHDVHFYAYDGAMFDTPPRYIGQISSILRECPAMTYLHYNSLNSTNKHMIENVAILQQSRIRIVELSLIVEDFPQGAALEAVLLRLQSIVTKQATVFTLASRDRNIQTTLALLGFKSIGFSCLVLNKKYYGMHMYKAVSENAIAIYFGIGDKRFQSCDAKQARMFLQF</sequence>
<evidence type="ECO:0000313" key="1">
    <source>
        <dbReference type="Proteomes" id="UP000887576"/>
    </source>
</evidence>
<dbReference type="Proteomes" id="UP000887576">
    <property type="component" value="Unplaced"/>
</dbReference>
<dbReference type="WBParaSite" id="JU765_v2.g19587.t1">
    <property type="protein sequence ID" value="JU765_v2.g19587.t1"/>
    <property type="gene ID" value="JU765_v2.g19587"/>
</dbReference>
<protein>
    <submittedName>
        <fullName evidence="2">Uncharacterized protein</fullName>
    </submittedName>
</protein>
<proteinExistence type="predicted"/>
<organism evidence="1 2">
    <name type="scientific">Panagrolaimus sp. JU765</name>
    <dbReference type="NCBI Taxonomy" id="591449"/>
    <lineage>
        <taxon>Eukaryota</taxon>
        <taxon>Metazoa</taxon>
        <taxon>Ecdysozoa</taxon>
        <taxon>Nematoda</taxon>
        <taxon>Chromadorea</taxon>
        <taxon>Rhabditida</taxon>
        <taxon>Tylenchina</taxon>
        <taxon>Panagrolaimomorpha</taxon>
        <taxon>Panagrolaimoidea</taxon>
        <taxon>Panagrolaimidae</taxon>
        <taxon>Panagrolaimus</taxon>
    </lineage>
</organism>